<keyword evidence="2" id="KW-0812">Transmembrane</keyword>
<proteinExistence type="predicted"/>
<evidence type="ECO:0000313" key="4">
    <source>
        <dbReference type="Proteomes" id="UP001501475"/>
    </source>
</evidence>
<feature type="compositionally biased region" description="Basic and acidic residues" evidence="1">
    <location>
        <begin position="1"/>
        <end position="14"/>
    </location>
</feature>
<feature type="transmembrane region" description="Helical" evidence="2">
    <location>
        <begin position="64"/>
        <end position="82"/>
    </location>
</feature>
<dbReference type="EMBL" id="BAAAPN010000047">
    <property type="protein sequence ID" value="GAA1761308.1"/>
    <property type="molecule type" value="Genomic_DNA"/>
</dbReference>
<evidence type="ECO:0000256" key="1">
    <source>
        <dbReference type="SAM" id="MobiDB-lite"/>
    </source>
</evidence>
<evidence type="ECO:0008006" key="5">
    <source>
        <dbReference type="Google" id="ProtNLM"/>
    </source>
</evidence>
<dbReference type="Proteomes" id="UP001501475">
    <property type="component" value="Unassembled WGS sequence"/>
</dbReference>
<reference evidence="4" key="1">
    <citation type="journal article" date="2019" name="Int. J. Syst. Evol. Microbiol.">
        <title>The Global Catalogue of Microorganisms (GCM) 10K type strain sequencing project: providing services to taxonomists for standard genome sequencing and annotation.</title>
        <authorList>
            <consortium name="The Broad Institute Genomics Platform"/>
            <consortium name="The Broad Institute Genome Sequencing Center for Infectious Disease"/>
            <person name="Wu L."/>
            <person name="Ma J."/>
        </authorList>
    </citation>
    <scope>NUCLEOTIDE SEQUENCE [LARGE SCALE GENOMIC DNA]</scope>
    <source>
        <strain evidence="4">JCM 15591</strain>
    </source>
</reference>
<comment type="caution">
    <text evidence="3">The sequence shown here is derived from an EMBL/GenBank/DDBJ whole genome shotgun (WGS) entry which is preliminary data.</text>
</comment>
<feature type="region of interest" description="Disordered" evidence="1">
    <location>
        <begin position="1"/>
        <end position="29"/>
    </location>
</feature>
<name>A0ABP4WRM9_9MICO</name>
<evidence type="ECO:0000313" key="3">
    <source>
        <dbReference type="EMBL" id="GAA1761308.1"/>
    </source>
</evidence>
<accession>A0ABP4WRM9</accession>
<protein>
    <recommendedName>
        <fullName evidence="5">AtpZ/AtpI family protein</fullName>
    </recommendedName>
</protein>
<organism evidence="3 4">
    <name type="scientific">Nostocoides vanveenii</name>
    <dbReference type="NCBI Taxonomy" id="330835"/>
    <lineage>
        <taxon>Bacteria</taxon>
        <taxon>Bacillati</taxon>
        <taxon>Actinomycetota</taxon>
        <taxon>Actinomycetes</taxon>
        <taxon>Micrococcales</taxon>
        <taxon>Intrasporangiaceae</taxon>
        <taxon>Nostocoides</taxon>
    </lineage>
</organism>
<keyword evidence="2" id="KW-1133">Transmembrane helix</keyword>
<keyword evidence="4" id="KW-1185">Reference proteome</keyword>
<gene>
    <name evidence="3" type="ORF">GCM10009810_21020</name>
</gene>
<keyword evidence="2" id="KW-0472">Membrane</keyword>
<sequence>MSAPGPERDPDGTERPMTPLERLDAGHEPRVTPPMWDAMAYMLTGPIMLGLPAYLLDRILGTDWLVLPGVLIGGAVSLYLVWVRYGRS</sequence>
<evidence type="ECO:0000256" key="2">
    <source>
        <dbReference type="SAM" id="Phobius"/>
    </source>
</evidence>